<reference evidence="6 7" key="1">
    <citation type="journal article" date="2015" name="Genome Announc.">
        <title>Expanding the biotechnology potential of lactobacilli through comparative genomics of 213 strains and associated genera.</title>
        <authorList>
            <person name="Sun Z."/>
            <person name="Harris H.M."/>
            <person name="McCann A."/>
            <person name="Guo C."/>
            <person name="Argimon S."/>
            <person name="Zhang W."/>
            <person name="Yang X."/>
            <person name="Jeffery I.B."/>
            <person name="Cooney J.C."/>
            <person name="Kagawa T.F."/>
            <person name="Liu W."/>
            <person name="Song Y."/>
            <person name="Salvetti E."/>
            <person name="Wrobel A."/>
            <person name="Rasinkangas P."/>
            <person name="Parkhill J."/>
            <person name="Rea M.C."/>
            <person name="O'Sullivan O."/>
            <person name="Ritari J."/>
            <person name="Douillard F.P."/>
            <person name="Paul Ross R."/>
            <person name="Yang R."/>
            <person name="Briner A.E."/>
            <person name="Felis G.E."/>
            <person name="de Vos W.M."/>
            <person name="Barrangou R."/>
            <person name="Klaenhammer T.R."/>
            <person name="Caufield P.W."/>
            <person name="Cui Y."/>
            <person name="Zhang H."/>
            <person name="O'Toole P.W."/>
        </authorList>
    </citation>
    <scope>NUCLEOTIDE SEQUENCE [LARGE SCALE GENOMIC DNA]</scope>
    <source>
        <strain evidence="6 7">DSM 19674</strain>
    </source>
</reference>
<feature type="modified residue" description="O-(phosphoribosyl dephospho-coenzyme A)serine" evidence="4 5">
    <location>
        <position position="14"/>
    </location>
</feature>
<accession>A0A0R1KGP1</accession>
<dbReference type="GO" id="GO:0005737">
    <property type="term" value="C:cytoplasm"/>
    <property type="evidence" value="ECO:0007669"/>
    <property type="project" value="UniProtKB-SubCell"/>
</dbReference>
<evidence type="ECO:0000313" key="7">
    <source>
        <dbReference type="Proteomes" id="UP000051515"/>
    </source>
</evidence>
<comment type="subunit">
    <text evidence="4">Oligomer with a subunit composition of (alpha,beta,gamma)6.</text>
</comment>
<keyword evidence="2 4" id="KW-0963">Cytoplasm</keyword>
<dbReference type="STRING" id="1423788.FC78_GL002640"/>
<dbReference type="NCBIfam" id="TIGR01608">
    <property type="entry name" value="citD"/>
    <property type="match status" value="1"/>
</dbReference>
<evidence type="ECO:0000256" key="5">
    <source>
        <dbReference type="PIRSR" id="PIRSR002736-50"/>
    </source>
</evidence>
<dbReference type="Pfam" id="PF06857">
    <property type="entry name" value="ACP"/>
    <property type="match status" value="1"/>
</dbReference>
<gene>
    <name evidence="4" type="primary">citD</name>
    <name evidence="6" type="ORF">FC78_GL002640</name>
</gene>
<comment type="caution">
    <text evidence="6">The sequence shown here is derived from an EMBL/GenBank/DDBJ whole genome shotgun (WGS) entry which is preliminary data.</text>
</comment>
<evidence type="ECO:0000256" key="2">
    <source>
        <dbReference type="ARBA" id="ARBA00022490"/>
    </source>
</evidence>
<evidence type="ECO:0000256" key="3">
    <source>
        <dbReference type="ARBA" id="ARBA00022553"/>
    </source>
</evidence>
<dbReference type="PIRSF" id="PIRSF002736">
    <property type="entry name" value="Citrt_lyas_gamma"/>
    <property type="match status" value="1"/>
</dbReference>
<proteinExistence type="inferred from homology"/>
<comment type="function">
    <text evidence="4">Covalent carrier of the coenzyme of citrate lyase.</text>
</comment>
<name>A0A0R1KGP1_9LACO</name>
<dbReference type="InterPro" id="IPR023439">
    <property type="entry name" value="Mal_deCO2ase/Cit_lyase_ACP"/>
</dbReference>
<evidence type="ECO:0000313" key="6">
    <source>
        <dbReference type="EMBL" id="KRK82629.1"/>
    </source>
</evidence>
<dbReference type="RefSeq" id="WP_056953809.1">
    <property type="nucleotide sequence ID" value="NZ_AZDY01000038.1"/>
</dbReference>
<dbReference type="AlphaFoldDB" id="A0A0R1KGP1"/>
<protein>
    <recommendedName>
        <fullName evidence="4">Citrate lyase acyl carrier protein</fullName>
    </recommendedName>
    <alternativeName>
        <fullName evidence="4">Citrate lyase gamma chain</fullName>
    </alternativeName>
</protein>
<keyword evidence="7" id="KW-1185">Reference proteome</keyword>
<comment type="subcellular location">
    <subcellularLocation>
        <location evidence="1 4">Cytoplasm</location>
    </subcellularLocation>
</comment>
<dbReference type="Proteomes" id="UP000051515">
    <property type="component" value="Unassembled WGS sequence"/>
</dbReference>
<evidence type="ECO:0000256" key="1">
    <source>
        <dbReference type="ARBA" id="ARBA00004496"/>
    </source>
</evidence>
<dbReference type="InterPro" id="IPR006495">
    <property type="entry name" value="CitD"/>
</dbReference>
<sequence length="97" mass="10663">MEIKHTALAGTLESSDVQITLSEGKGISIDLDSQVEKQFGKQIKKVVTDLLAKYEINNVKVHVVDKGALDCTIKARLIAAIQRATDTQNEQNWGVLE</sequence>
<keyword evidence="3 4" id="KW-0597">Phosphoprotein</keyword>
<dbReference type="OrthoDB" id="1120942at2"/>
<evidence type="ECO:0000256" key="4">
    <source>
        <dbReference type="HAMAP-Rule" id="MF_00805"/>
    </source>
</evidence>
<dbReference type="EMBL" id="AZDY01000038">
    <property type="protein sequence ID" value="KRK82629.1"/>
    <property type="molecule type" value="Genomic_DNA"/>
</dbReference>
<organism evidence="6 7">
    <name type="scientific">Companilactobacillus bobalius DSM 19674</name>
    <dbReference type="NCBI Taxonomy" id="1423788"/>
    <lineage>
        <taxon>Bacteria</taxon>
        <taxon>Bacillati</taxon>
        <taxon>Bacillota</taxon>
        <taxon>Bacilli</taxon>
        <taxon>Lactobacillales</taxon>
        <taxon>Lactobacillaceae</taxon>
        <taxon>Companilactobacillus</taxon>
        <taxon>Companilactobacillus bobalius</taxon>
    </lineage>
</organism>
<dbReference type="PATRIC" id="fig|1423788.3.peg.2711"/>
<comment type="similarity">
    <text evidence="4">Belongs to the CitD family.</text>
</comment>
<dbReference type="NCBIfam" id="NF009726">
    <property type="entry name" value="PRK13253.1"/>
    <property type="match status" value="1"/>
</dbReference>
<dbReference type="HAMAP" id="MF_00805">
    <property type="entry name" value="CitD"/>
    <property type="match status" value="1"/>
</dbReference>